<evidence type="ECO:0000256" key="4">
    <source>
        <dbReference type="ARBA" id="ARBA00022833"/>
    </source>
</evidence>
<keyword evidence="3" id="KW-0378">Hydrolase</keyword>
<accession>A0ABY8L4X1</accession>
<keyword evidence="7" id="KW-1185">Reference proteome</keyword>
<evidence type="ECO:0000313" key="6">
    <source>
        <dbReference type="EMBL" id="WGH76463.1"/>
    </source>
</evidence>
<gene>
    <name evidence="6" type="ORF">P8625_04695</name>
</gene>
<proteinExistence type="predicted"/>
<dbReference type="Pfam" id="PF24827">
    <property type="entry name" value="AstE_AspA_cat"/>
    <property type="match status" value="1"/>
</dbReference>
<dbReference type="InterPro" id="IPR050178">
    <property type="entry name" value="AspA/AstE_fam"/>
</dbReference>
<dbReference type="SUPFAM" id="SSF53187">
    <property type="entry name" value="Zn-dependent exopeptidases"/>
    <property type="match status" value="1"/>
</dbReference>
<dbReference type="InterPro" id="IPR055438">
    <property type="entry name" value="AstE_AspA_cat"/>
</dbReference>
<dbReference type="RefSeq" id="WP_279652329.1">
    <property type="nucleotide sequence ID" value="NZ_CP122539.1"/>
</dbReference>
<evidence type="ECO:0000256" key="1">
    <source>
        <dbReference type="ARBA" id="ARBA00001947"/>
    </source>
</evidence>
<keyword evidence="2" id="KW-0479">Metal-binding</keyword>
<evidence type="ECO:0000256" key="2">
    <source>
        <dbReference type="ARBA" id="ARBA00022723"/>
    </source>
</evidence>
<dbReference type="PANTHER" id="PTHR15162:SF7">
    <property type="entry name" value="SUCCINYLGLUTAMATE DESUCCINYLASE"/>
    <property type="match status" value="1"/>
</dbReference>
<sequence>MKENKIYSSHFNKTITIKRVLGSIKGAHETPTVIFFAGIHGNEIAGVIALNSIISHVEKEAIHFRGNMYAICGNIAAIKKNVRYNKVDLNRIWSQELMHQQQGEDIPEFEEQTAIYNAIKDIVNHNQGPFYFIDLHTTSSDSIPFITISDSLNNRKFSSNFKIPTILGIEEFLEGPLLTFINEFGHVSIGFEAGQHFKESSVDNCIAFVWLALVASGCVAKKDVEKMAFYEHYLSMYNENQEFYEIKYRYVIKEGELFNMLEGFSNFDRISVGDALAMSESKTITAEFDGKIFMPLYQKQGEDGFFIIRKISTFWLSLSRIVRNLHLHTLLKILPGVKSDQNNSYTLIVNPKTARFLATEIFHLFGYRKTVKKNGKLYFFKRDRKVTMIA</sequence>
<dbReference type="PANTHER" id="PTHR15162">
    <property type="entry name" value="ASPARTOACYLASE"/>
    <property type="match status" value="1"/>
</dbReference>
<dbReference type="Gene3D" id="3.40.630.10">
    <property type="entry name" value="Zn peptidases"/>
    <property type="match status" value="1"/>
</dbReference>
<name>A0ABY8L4X1_9FLAO</name>
<evidence type="ECO:0000313" key="7">
    <source>
        <dbReference type="Proteomes" id="UP001232001"/>
    </source>
</evidence>
<dbReference type="EMBL" id="CP122539">
    <property type="protein sequence ID" value="WGH76463.1"/>
    <property type="molecule type" value="Genomic_DNA"/>
</dbReference>
<protein>
    <submittedName>
        <fullName evidence="6">Succinylglutamate desuccinylase/aspartoacylase family protein</fullName>
    </submittedName>
</protein>
<evidence type="ECO:0000256" key="3">
    <source>
        <dbReference type="ARBA" id="ARBA00022801"/>
    </source>
</evidence>
<dbReference type="Proteomes" id="UP001232001">
    <property type="component" value="Chromosome"/>
</dbReference>
<keyword evidence="4" id="KW-0862">Zinc</keyword>
<organism evidence="6 7">
    <name type="scientific">Tenacibaculum tangerinum</name>
    <dbReference type="NCBI Taxonomy" id="3038772"/>
    <lineage>
        <taxon>Bacteria</taxon>
        <taxon>Pseudomonadati</taxon>
        <taxon>Bacteroidota</taxon>
        <taxon>Flavobacteriia</taxon>
        <taxon>Flavobacteriales</taxon>
        <taxon>Flavobacteriaceae</taxon>
        <taxon>Tenacibaculum</taxon>
    </lineage>
</organism>
<reference evidence="6 7" key="1">
    <citation type="submission" date="2023-04" db="EMBL/GenBank/DDBJ databases">
        <title>Tenacibaculum tangerinum sp. nov., isolated from sea tidal flat of South Korea.</title>
        <authorList>
            <person name="Lee S.H."/>
            <person name="Kim J.-J."/>
        </authorList>
    </citation>
    <scope>NUCLEOTIDE SEQUENCE [LARGE SCALE GENOMIC DNA]</scope>
    <source>
        <strain evidence="6 7">GRR-S3-23</strain>
    </source>
</reference>
<evidence type="ECO:0000259" key="5">
    <source>
        <dbReference type="Pfam" id="PF24827"/>
    </source>
</evidence>
<comment type="cofactor">
    <cofactor evidence="1">
        <name>Zn(2+)</name>
        <dbReference type="ChEBI" id="CHEBI:29105"/>
    </cofactor>
</comment>
<feature type="domain" description="Succinylglutamate desuccinylase/Aspartoacylase catalytic" evidence="5">
    <location>
        <begin position="30"/>
        <end position="194"/>
    </location>
</feature>